<keyword evidence="4 7" id="KW-0285">Flavoprotein</keyword>
<evidence type="ECO:0000256" key="2">
    <source>
        <dbReference type="ARBA" id="ARBA00009347"/>
    </source>
</evidence>
<evidence type="ECO:0000259" key="9">
    <source>
        <dbReference type="Pfam" id="PF00441"/>
    </source>
</evidence>
<dbReference type="Gene3D" id="1.20.140.10">
    <property type="entry name" value="Butyryl-CoA Dehydrogenase, subunit A, domain 3"/>
    <property type="match status" value="1"/>
</dbReference>
<dbReference type="GO" id="GO:0050660">
    <property type="term" value="F:flavin adenine dinucleotide binding"/>
    <property type="evidence" value="ECO:0007669"/>
    <property type="project" value="InterPro"/>
</dbReference>
<dbReference type="InterPro" id="IPR013786">
    <property type="entry name" value="AcylCoA_DH/ox_N"/>
</dbReference>
<proteinExistence type="inferred from homology"/>
<dbReference type="InterPro" id="IPR036250">
    <property type="entry name" value="AcylCo_DH-like_C"/>
</dbReference>
<protein>
    <submittedName>
        <fullName evidence="12">Acyl-CoA dehydrogenase NM domain-like protein</fullName>
    </submittedName>
</protein>
<accession>A0A9P4IF03</accession>
<feature type="domain" description="Acyl-CoA oxidase/dehydrogenase middle" evidence="10">
    <location>
        <begin position="145"/>
        <end position="247"/>
    </location>
</feature>
<keyword evidence="6 7" id="KW-0560">Oxidoreductase</keyword>
<dbReference type="Gene3D" id="2.40.110.10">
    <property type="entry name" value="Butyryl-CoA Dehydrogenase, subunit A, domain 2"/>
    <property type="match status" value="1"/>
</dbReference>
<dbReference type="InterPro" id="IPR009075">
    <property type="entry name" value="AcylCo_DH/oxidase_C"/>
</dbReference>
<dbReference type="InterPro" id="IPR009100">
    <property type="entry name" value="AcylCoA_DH/oxidase_NM_dom_sf"/>
</dbReference>
<dbReference type="InterPro" id="IPR006091">
    <property type="entry name" value="Acyl-CoA_Oxase/DH_mid-dom"/>
</dbReference>
<evidence type="ECO:0000259" key="10">
    <source>
        <dbReference type="Pfam" id="PF02770"/>
    </source>
</evidence>
<evidence type="ECO:0000256" key="3">
    <source>
        <dbReference type="ARBA" id="ARBA00011738"/>
    </source>
</evidence>
<keyword evidence="5 7" id="KW-0274">FAD</keyword>
<comment type="caution">
    <text evidence="12">The sequence shown here is derived from an EMBL/GenBank/DDBJ whole genome shotgun (WGS) entry which is preliminary data.</text>
</comment>
<dbReference type="OrthoDB" id="434771at2759"/>
<dbReference type="SUPFAM" id="SSF47203">
    <property type="entry name" value="Acyl-CoA dehydrogenase C-terminal domain-like"/>
    <property type="match status" value="1"/>
</dbReference>
<dbReference type="PANTHER" id="PTHR48083">
    <property type="entry name" value="MEDIUM-CHAIN SPECIFIC ACYL-COA DEHYDROGENASE, MITOCHONDRIAL-RELATED"/>
    <property type="match status" value="1"/>
</dbReference>
<evidence type="ECO:0000313" key="13">
    <source>
        <dbReference type="Proteomes" id="UP000799772"/>
    </source>
</evidence>
<dbReference type="Proteomes" id="UP000799772">
    <property type="component" value="Unassembled WGS sequence"/>
</dbReference>
<evidence type="ECO:0000256" key="4">
    <source>
        <dbReference type="ARBA" id="ARBA00022630"/>
    </source>
</evidence>
<evidence type="ECO:0000256" key="1">
    <source>
        <dbReference type="ARBA" id="ARBA00001974"/>
    </source>
</evidence>
<evidence type="ECO:0000259" key="11">
    <source>
        <dbReference type="Pfam" id="PF02771"/>
    </source>
</evidence>
<reference evidence="12" key="1">
    <citation type="journal article" date="2020" name="Stud. Mycol.">
        <title>101 Dothideomycetes genomes: a test case for predicting lifestyles and emergence of pathogens.</title>
        <authorList>
            <person name="Haridas S."/>
            <person name="Albert R."/>
            <person name="Binder M."/>
            <person name="Bloem J."/>
            <person name="Labutti K."/>
            <person name="Salamov A."/>
            <person name="Andreopoulos B."/>
            <person name="Baker S."/>
            <person name="Barry K."/>
            <person name="Bills G."/>
            <person name="Bluhm B."/>
            <person name="Cannon C."/>
            <person name="Castanera R."/>
            <person name="Culley D."/>
            <person name="Daum C."/>
            <person name="Ezra D."/>
            <person name="Gonzalez J."/>
            <person name="Henrissat B."/>
            <person name="Kuo A."/>
            <person name="Liang C."/>
            <person name="Lipzen A."/>
            <person name="Lutzoni F."/>
            <person name="Magnuson J."/>
            <person name="Mondo S."/>
            <person name="Nolan M."/>
            <person name="Ohm R."/>
            <person name="Pangilinan J."/>
            <person name="Park H.-J."/>
            <person name="Ramirez L."/>
            <person name="Alfaro M."/>
            <person name="Sun H."/>
            <person name="Tritt A."/>
            <person name="Yoshinaga Y."/>
            <person name="Zwiers L.-H."/>
            <person name="Turgeon B."/>
            <person name="Goodwin S."/>
            <person name="Spatafora J."/>
            <person name="Crous P."/>
            <person name="Grigoriev I."/>
        </authorList>
    </citation>
    <scope>NUCLEOTIDE SEQUENCE</scope>
    <source>
        <strain evidence="12">CBS 133067</strain>
    </source>
</reference>
<evidence type="ECO:0000256" key="7">
    <source>
        <dbReference type="RuleBase" id="RU362125"/>
    </source>
</evidence>
<dbReference type="SUPFAM" id="SSF56645">
    <property type="entry name" value="Acyl-CoA dehydrogenase NM domain-like"/>
    <property type="match status" value="1"/>
</dbReference>
<evidence type="ECO:0000256" key="6">
    <source>
        <dbReference type="ARBA" id="ARBA00023002"/>
    </source>
</evidence>
<dbReference type="GO" id="GO:0033539">
    <property type="term" value="P:fatty acid beta-oxidation using acyl-CoA dehydrogenase"/>
    <property type="evidence" value="ECO:0007669"/>
    <property type="project" value="TreeGrafter"/>
</dbReference>
<dbReference type="Pfam" id="PF02770">
    <property type="entry name" value="Acyl-CoA_dh_M"/>
    <property type="match status" value="1"/>
</dbReference>
<dbReference type="GO" id="GO:0003995">
    <property type="term" value="F:acyl-CoA dehydrogenase activity"/>
    <property type="evidence" value="ECO:0007669"/>
    <property type="project" value="TreeGrafter"/>
</dbReference>
<dbReference type="AlphaFoldDB" id="A0A9P4IF03"/>
<evidence type="ECO:0000313" key="12">
    <source>
        <dbReference type="EMBL" id="KAF2100355.1"/>
    </source>
</evidence>
<comment type="similarity">
    <text evidence="2 7">Belongs to the acyl-CoA dehydrogenase family.</text>
</comment>
<evidence type="ECO:0000256" key="5">
    <source>
        <dbReference type="ARBA" id="ARBA00022827"/>
    </source>
</evidence>
<dbReference type="InterPro" id="IPR050741">
    <property type="entry name" value="Acyl-CoA_dehydrogenase"/>
</dbReference>
<comment type="cofactor">
    <cofactor evidence="1 7">
        <name>FAD</name>
        <dbReference type="ChEBI" id="CHEBI:57692"/>
    </cofactor>
</comment>
<evidence type="ECO:0000256" key="8">
    <source>
        <dbReference type="SAM" id="Coils"/>
    </source>
</evidence>
<name>A0A9P4IF03_9PEZI</name>
<feature type="coiled-coil region" evidence="8">
    <location>
        <begin position="413"/>
        <end position="440"/>
    </location>
</feature>
<dbReference type="InterPro" id="IPR046373">
    <property type="entry name" value="Acyl-CoA_Oxase/DH_mid-dom_sf"/>
</dbReference>
<dbReference type="InterPro" id="IPR037069">
    <property type="entry name" value="AcylCoA_DH/ox_N_sf"/>
</dbReference>
<dbReference type="EMBL" id="ML978124">
    <property type="protein sequence ID" value="KAF2100355.1"/>
    <property type="molecule type" value="Genomic_DNA"/>
</dbReference>
<organism evidence="12 13">
    <name type="scientific">Rhizodiscina lignyota</name>
    <dbReference type="NCBI Taxonomy" id="1504668"/>
    <lineage>
        <taxon>Eukaryota</taxon>
        <taxon>Fungi</taxon>
        <taxon>Dikarya</taxon>
        <taxon>Ascomycota</taxon>
        <taxon>Pezizomycotina</taxon>
        <taxon>Dothideomycetes</taxon>
        <taxon>Pleosporomycetidae</taxon>
        <taxon>Aulographales</taxon>
        <taxon>Rhizodiscinaceae</taxon>
        <taxon>Rhizodiscina</taxon>
    </lineage>
</organism>
<gene>
    <name evidence="12" type="ORF">NA57DRAFT_64950</name>
</gene>
<dbReference type="Pfam" id="PF00441">
    <property type="entry name" value="Acyl-CoA_dh_1"/>
    <property type="match status" value="1"/>
</dbReference>
<dbReference type="PANTHER" id="PTHR48083:SF13">
    <property type="entry name" value="ACYL-COA DEHYDROGENASE FAMILY MEMBER 11"/>
    <property type="match status" value="1"/>
</dbReference>
<keyword evidence="8" id="KW-0175">Coiled coil</keyword>
<dbReference type="Pfam" id="PF02771">
    <property type="entry name" value="Acyl-CoA_dh_N"/>
    <property type="match status" value="1"/>
</dbReference>
<feature type="domain" description="Acyl-CoA dehydrogenase/oxidase N-terminal" evidence="11">
    <location>
        <begin position="18"/>
        <end position="141"/>
    </location>
</feature>
<feature type="domain" description="Acyl-CoA dehydrogenase/oxidase C-terminal" evidence="9">
    <location>
        <begin position="259"/>
        <end position="407"/>
    </location>
</feature>
<dbReference type="Gene3D" id="1.10.540.10">
    <property type="entry name" value="Acyl-CoA dehydrogenase/oxidase, N-terminal domain"/>
    <property type="match status" value="1"/>
</dbReference>
<dbReference type="GO" id="GO:0005737">
    <property type="term" value="C:cytoplasm"/>
    <property type="evidence" value="ECO:0007669"/>
    <property type="project" value="TreeGrafter"/>
</dbReference>
<comment type="subunit">
    <text evidence="3">Homodimer.</text>
</comment>
<keyword evidence="13" id="KW-1185">Reference proteome</keyword>
<sequence>METIRIPSLIADKISPRARETLAVVKKFVEEDCVPADEVFEAQLSWDPDKRFKNIPLILEDLKAKARKLGLWNLWLSKHYEGGAGFTNLEYGLMCEVLGRSLLSREAMNCSAPDTGNMEVLAMYGTEEQKKQWLQPLLDGKIRSAYVMTERFIASSDAKNIELDMRKEGNEYVLNGVKWWISSAGDPRTKLMIVFCRSDAQNPNPLKRHSIVLVPRDSPGITVKRALTVFGYDDAPQGHCEVIFKNVRVPTSNIVLGEGRGFEVMQGRMGPGRLHHCMRAIGCAERGLEYMIARTHQRSAQGKKLAEQGVIQDWVAKSRIEIDAGRLLVCNAADMIDRGNTKSAMVELAICKIYVPQMACNVLDRAMQAHGGGGLCQDFPLAKTWAYLRTTRLADGPDEAHAAQLARIENKRHKELIDMIQTQEKKVEDLMKEYKVQIRAQL</sequence>